<evidence type="ECO:0000256" key="4">
    <source>
        <dbReference type="ARBA" id="ARBA00022692"/>
    </source>
</evidence>
<keyword evidence="12" id="KW-1185">Reference proteome</keyword>
<keyword evidence="7 10" id="KW-0472">Membrane</keyword>
<feature type="transmembrane region" description="Helical" evidence="10">
    <location>
        <begin position="153"/>
        <end position="172"/>
    </location>
</feature>
<evidence type="ECO:0000256" key="10">
    <source>
        <dbReference type="RuleBase" id="RU351113"/>
    </source>
</evidence>
<protein>
    <recommendedName>
        <fullName evidence="10">Odorant receptor</fullName>
    </recommendedName>
</protein>
<keyword evidence="3 10" id="KW-0716">Sensory transduction</keyword>
<dbReference type="InterPro" id="IPR004117">
    <property type="entry name" value="7tm6_olfct_rcpt"/>
</dbReference>
<dbReference type="GO" id="GO:0005549">
    <property type="term" value="F:odorant binding"/>
    <property type="evidence" value="ECO:0007669"/>
    <property type="project" value="InterPro"/>
</dbReference>
<evidence type="ECO:0000256" key="9">
    <source>
        <dbReference type="ARBA" id="ARBA00023224"/>
    </source>
</evidence>
<dbReference type="EMBL" id="KQ971331">
    <property type="protein sequence ID" value="EFA01409.1"/>
    <property type="molecule type" value="Genomic_DNA"/>
</dbReference>
<dbReference type="PANTHER" id="PTHR21137:SF35">
    <property type="entry name" value="ODORANT RECEPTOR 19A-RELATED"/>
    <property type="match status" value="1"/>
</dbReference>
<dbReference type="PhylomeDB" id="D6WHM0"/>
<dbReference type="Proteomes" id="UP000007266">
    <property type="component" value="Linkage group 3"/>
</dbReference>
<reference evidence="11 12" key="2">
    <citation type="journal article" date="2010" name="Nucleic Acids Res.">
        <title>BeetleBase in 2010: revisions to provide comprehensive genomic information for Tribolium castaneum.</title>
        <authorList>
            <person name="Kim H.S."/>
            <person name="Murphy T."/>
            <person name="Xia J."/>
            <person name="Caragea D."/>
            <person name="Park Y."/>
            <person name="Beeman R.W."/>
            <person name="Lorenzen M.D."/>
            <person name="Butcher S."/>
            <person name="Manak J.R."/>
            <person name="Brown S.J."/>
        </authorList>
    </citation>
    <scope>GENOME REANNOTATION</scope>
    <source>
        <strain evidence="11 12">Georgia GA2</strain>
    </source>
</reference>
<name>D6WHM0_TRICA</name>
<reference evidence="11 12" key="1">
    <citation type="journal article" date="2008" name="Nature">
        <title>The genome of the model beetle and pest Tribolium castaneum.</title>
        <authorList>
            <consortium name="Tribolium Genome Sequencing Consortium"/>
            <person name="Richards S."/>
            <person name="Gibbs R.A."/>
            <person name="Weinstock G.M."/>
            <person name="Brown S.J."/>
            <person name="Denell R."/>
            <person name="Beeman R.W."/>
            <person name="Gibbs R."/>
            <person name="Beeman R.W."/>
            <person name="Brown S.J."/>
            <person name="Bucher G."/>
            <person name="Friedrich M."/>
            <person name="Grimmelikhuijzen C.J."/>
            <person name="Klingler M."/>
            <person name="Lorenzen M."/>
            <person name="Richards S."/>
            <person name="Roth S."/>
            <person name="Schroder R."/>
            <person name="Tautz D."/>
            <person name="Zdobnov E.M."/>
            <person name="Muzny D."/>
            <person name="Gibbs R.A."/>
            <person name="Weinstock G.M."/>
            <person name="Attaway T."/>
            <person name="Bell S."/>
            <person name="Buhay C.J."/>
            <person name="Chandrabose M.N."/>
            <person name="Chavez D."/>
            <person name="Clerk-Blankenburg K.P."/>
            <person name="Cree A."/>
            <person name="Dao M."/>
            <person name="Davis C."/>
            <person name="Chacko J."/>
            <person name="Dinh H."/>
            <person name="Dugan-Rocha S."/>
            <person name="Fowler G."/>
            <person name="Garner T.T."/>
            <person name="Garnes J."/>
            <person name="Gnirke A."/>
            <person name="Hawes A."/>
            <person name="Hernandez J."/>
            <person name="Hines S."/>
            <person name="Holder M."/>
            <person name="Hume J."/>
            <person name="Jhangiani S.N."/>
            <person name="Joshi V."/>
            <person name="Khan Z.M."/>
            <person name="Jackson L."/>
            <person name="Kovar C."/>
            <person name="Kowis A."/>
            <person name="Lee S."/>
            <person name="Lewis L.R."/>
            <person name="Margolis J."/>
            <person name="Morgan M."/>
            <person name="Nazareth L.V."/>
            <person name="Nguyen N."/>
            <person name="Okwuonu G."/>
            <person name="Parker D."/>
            <person name="Richards S."/>
            <person name="Ruiz S.J."/>
            <person name="Santibanez J."/>
            <person name="Savard J."/>
            <person name="Scherer S.E."/>
            <person name="Schneider B."/>
            <person name="Sodergren E."/>
            <person name="Tautz D."/>
            <person name="Vattahil S."/>
            <person name="Villasana D."/>
            <person name="White C.S."/>
            <person name="Wright R."/>
            <person name="Park Y."/>
            <person name="Beeman R.W."/>
            <person name="Lord J."/>
            <person name="Oppert B."/>
            <person name="Lorenzen M."/>
            <person name="Brown S."/>
            <person name="Wang L."/>
            <person name="Savard J."/>
            <person name="Tautz D."/>
            <person name="Richards S."/>
            <person name="Weinstock G."/>
            <person name="Gibbs R.A."/>
            <person name="Liu Y."/>
            <person name="Worley K."/>
            <person name="Weinstock G."/>
            <person name="Elsik C.G."/>
            <person name="Reese J.T."/>
            <person name="Elhaik E."/>
            <person name="Landan G."/>
            <person name="Graur D."/>
            <person name="Arensburger P."/>
            <person name="Atkinson P."/>
            <person name="Beeman R.W."/>
            <person name="Beidler J."/>
            <person name="Brown S.J."/>
            <person name="Demuth J.P."/>
            <person name="Drury D.W."/>
            <person name="Du Y.Z."/>
            <person name="Fujiwara H."/>
            <person name="Lorenzen M."/>
            <person name="Maselli V."/>
            <person name="Osanai M."/>
            <person name="Park Y."/>
            <person name="Robertson H.M."/>
            <person name="Tu Z."/>
            <person name="Wang J.J."/>
            <person name="Wang S."/>
            <person name="Richards S."/>
            <person name="Song H."/>
            <person name="Zhang L."/>
            <person name="Sodergren E."/>
            <person name="Werner D."/>
            <person name="Stanke M."/>
            <person name="Morgenstern B."/>
            <person name="Solovyev V."/>
            <person name="Kosarev P."/>
            <person name="Brown G."/>
            <person name="Chen H.C."/>
            <person name="Ermolaeva O."/>
            <person name="Hlavina W."/>
            <person name="Kapustin Y."/>
            <person name="Kiryutin B."/>
            <person name="Kitts P."/>
            <person name="Maglott D."/>
            <person name="Pruitt K."/>
            <person name="Sapojnikov V."/>
            <person name="Souvorov A."/>
            <person name="Mackey A.J."/>
            <person name="Waterhouse R.M."/>
            <person name="Wyder S."/>
            <person name="Zdobnov E.M."/>
            <person name="Zdobnov E.M."/>
            <person name="Wyder S."/>
            <person name="Kriventseva E.V."/>
            <person name="Kadowaki T."/>
            <person name="Bork P."/>
            <person name="Aranda M."/>
            <person name="Bao R."/>
            <person name="Beermann A."/>
            <person name="Berns N."/>
            <person name="Bolognesi R."/>
            <person name="Bonneton F."/>
            <person name="Bopp D."/>
            <person name="Brown S.J."/>
            <person name="Bucher G."/>
            <person name="Butts T."/>
            <person name="Chaumot A."/>
            <person name="Denell R.E."/>
            <person name="Ferrier D.E."/>
            <person name="Friedrich M."/>
            <person name="Gordon C.M."/>
            <person name="Jindra M."/>
            <person name="Klingler M."/>
            <person name="Lan Q."/>
            <person name="Lattorff H.M."/>
            <person name="Laudet V."/>
            <person name="von Levetsow C."/>
            <person name="Liu Z."/>
            <person name="Lutz R."/>
            <person name="Lynch J.A."/>
            <person name="da Fonseca R.N."/>
            <person name="Posnien N."/>
            <person name="Reuter R."/>
            <person name="Roth S."/>
            <person name="Savard J."/>
            <person name="Schinko J.B."/>
            <person name="Schmitt C."/>
            <person name="Schoppmeier M."/>
            <person name="Schroder R."/>
            <person name="Shippy T.D."/>
            <person name="Simonnet F."/>
            <person name="Marques-Souza H."/>
            <person name="Tautz D."/>
            <person name="Tomoyasu Y."/>
            <person name="Trauner J."/>
            <person name="Van der Zee M."/>
            <person name="Vervoort M."/>
            <person name="Wittkopp N."/>
            <person name="Wimmer E.A."/>
            <person name="Yang X."/>
            <person name="Jones A.K."/>
            <person name="Sattelle D.B."/>
            <person name="Ebert P.R."/>
            <person name="Nelson D."/>
            <person name="Scott J.G."/>
            <person name="Beeman R.W."/>
            <person name="Muthukrishnan S."/>
            <person name="Kramer K.J."/>
            <person name="Arakane Y."/>
            <person name="Beeman R.W."/>
            <person name="Zhu Q."/>
            <person name="Hogenkamp D."/>
            <person name="Dixit R."/>
            <person name="Oppert B."/>
            <person name="Jiang H."/>
            <person name="Zou Z."/>
            <person name="Marshall J."/>
            <person name="Elpidina E."/>
            <person name="Vinokurov K."/>
            <person name="Oppert C."/>
            <person name="Zou Z."/>
            <person name="Evans J."/>
            <person name="Lu Z."/>
            <person name="Zhao P."/>
            <person name="Sumathipala N."/>
            <person name="Altincicek B."/>
            <person name="Vilcinskas A."/>
            <person name="Williams M."/>
            <person name="Hultmark D."/>
            <person name="Hetru C."/>
            <person name="Jiang H."/>
            <person name="Grimmelikhuijzen C.J."/>
            <person name="Hauser F."/>
            <person name="Cazzamali G."/>
            <person name="Williamson M."/>
            <person name="Park Y."/>
            <person name="Li B."/>
            <person name="Tanaka Y."/>
            <person name="Predel R."/>
            <person name="Neupert S."/>
            <person name="Schachtner J."/>
            <person name="Verleyen P."/>
            <person name="Raible F."/>
            <person name="Bork P."/>
            <person name="Friedrich M."/>
            <person name="Walden K.K."/>
            <person name="Robertson H.M."/>
            <person name="Angeli S."/>
            <person name="Foret S."/>
            <person name="Bucher G."/>
            <person name="Schuetz S."/>
            <person name="Maleszka R."/>
            <person name="Wimmer E.A."/>
            <person name="Beeman R.W."/>
            <person name="Lorenzen M."/>
            <person name="Tomoyasu Y."/>
            <person name="Miller S.C."/>
            <person name="Grossmann D."/>
            <person name="Bucher G."/>
        </authorList>
    </citation>
    <scope>NUCLEOTIDE SEQUENCE [LARGE SCALE GENOMIC DNA]</scope>
    <source>
        <strain evidence="11 12">Georgia GA2</strain>
    </source>
</reference>
<evidence type="ECO:0000256" key="5">
    <source>
        <dbReference type="ARBA" id="ARBA00022725"/>
    </source>
</evidence>
<evidence type="ECO:0000256" key="6">
    <source>
        <dbReference type="ARBA" id="ARBA00022989"/>
    </source>
</evidence>
<keyword evidence="4 10" id="KW-0812">Transmembrane</keyword>
<comment type="subcellular location">
    <subcellularLocation>
        <location evidence="1 10">Cell membrane</location>
        <topology evidence="1 10">Multi-pass membrane protein</topology>
    </subcellularLocation>
</comment>
<feature type="transmembrane region" description="Helical" evidence="10">
    <location>
        <begin position="286"/>
        <end position="308"/>
    </location>
</feature>
<evidence type="ECO:0000256" key="7">
    <source>
        <dbReference type="ARBA" id="ARBA00023136"/>
    </source>
</evidence>
<sequence length="382" mass="44699">MTKSGDPFIILRWILLMDVSNNKITKYCNIFLTIIYSLVLCLQIYYMFKNDDINLLIKYGPITILLLFMITVAVISLIMQKEFKTVTFIRETCWPLNMIKNNGQIKAERKFRTISFYTLCTVLLYLSVIIINYPCFGSQRDFIVCIEMFEEYFGEWSSVLYYLYLIGAHFLYYRLFQTCYMFVYGMLEAHLQFFLIGEYLLGTYQTDCLKRCKYLQDIRYQQEIGKSLRFCIKHHIALKKLVKMVVDLAVIGMPFFLVLGVLLLISCFTFIINFADTMSNILKIRIFMFVSSSVCNSILLCWIGQQLIDVTSDIFFTLGGAPWYNWNLDNIKLLLIFIMNCTKNESIVLAGIRADFQLFVSLLRVSASYALVLLKLRKCSFV</sequence>
<evidence type="ECO:0000256" key="2">
    <source>
        <dbReference type="ARBA" id="ARBA00022475"/>
    </source>
</evidence>
<feature type="transmembrane region" description="Helical" evidence="10">
    <location>
        <begin position="27"/>
        <end position="48"/>
    </location>
</feature>
<evidence type="ECO:0000256" key="3">
    <source>
        <dbReference type="ARBA" id="ARBA00022606"/>
    </source>
</evidence>
<dbReference type="Pfam" id="PF02949">
    <property type="entry name" value="7tm_6"/>
    <property type="match status" value="1"/>
</dbReference>
<keyword evidence="2" id="KW-1003">Cell membrane</keyword>
<evidence type="ECO:0000256" key="1">
    <source>
        <dbReference type="ARBA" id="ARBA00004651"/>
    </source>
</evidence>
<evidence type="ECO:0000313" key="12">
    <source>
        <dbReference type="Proteomes" id="UP000007266"/>
    </source>
</evidence>
<dbReference type="InParanoid" id="D6WHM0"/>
<evidence type="ECO:0000313" key="11">
    <source>
        <dbReference type="EMBL" id="EFA01409.1"/>
    </source>
</evidence>
<dbReference type="GO" id="GO:0004984">
    <property type="term" value="F:olfactory receptor activity"/>
    <property type="evidence" value="ECO:0000318"/>
    <property type="project" value="GO_Central"/>
</dbReference>
<keyword evidence="5 10" id="KW-0552">Olfaction</keyword>
<dbReference type="HOGENOM" id="CLU_059644_0_0_1"/>
<keyword evidence="8 10" id="KW-0675">Receptor</keyword>
<dbReference type="AlphaFoldDB" id="D6WHM0"/>
<dbReference type="GO" id="GO:0050911">
    <property type="term" value="P:detection of chemical stimulus involved in sensory perception of smell"/>
    <property type="evidence" value="ECO:0000318"/>
    <property type="project" value="GO_Central"/>
</dbReference>
<dbReference type="PANTHER" id="PTHR21137">
    <property type="entry name" value="ODORANT RECEPTOR"/>
    <property type="match status" value="1"/>
</dbReference>
<dbReference type="GO" id="GO:0007165">
    <property type="term" value="P:signal transduction"/>
    <property type="evidence" value="ECO:0007669"/>
    <property type="project" value="UniProtKB-KW"/>
</dbReference>
<proteinExistence type="inferred from homology"/>
<keyword evidence="6 10" id="KW-1133">Transmembrane helix</keyword>
<evidence type="ECO:0000256" key="8">
    <source>
        <dbReference type="ARBA" id="ARBA00023170"/>
    </source>
</evidence>
<feature type="transmembrane region" description="Helical" evidence="10">
    <location>
        <begin position="179"/>
        <end position="201"/>
    </location>
</feature>
<keyword evidence="9 10" id="KW-0807">Transducer</keyword>
<feature type="transmembrane region" description="Helical" evidence="10">
    <location>
        <begin position="60"/>
        <end position="79"/>
    </location>
</feature>
<comment type="similarity">
    <text evidence="10">Belongs to the insect chemoreceptor superfamily. Heteromeric odorant receptor channel (TC 1.A.69) family.</text>
</comment>
<organism evidence="11 12">
    <name type="scientific">Tribolium castaneum</name>
    <name type="common">Red flour beetle</name>
    <dbReference type="NCBI Taxonomy" id="7070"/>
    <lineage>
        <taxon>Eukaryota</taxon>
        <taxon>Metazoa</taxon>
        <taxon>Ecdysozoa</taxon>
        <taxon>Arthropoda</taxon>
        <taxon>Hexapoda</taxon>
        <taxon>Insecta</taxon>
        <taxon>Pterygota</taxon>
        <taxon>Neoptera</taxon>
        <taxon>Endopterygota</taxon>
        <taxon>Coleoptera</taxon>
        <taxon>Polyphaga</taxon>
        <taxon>Cucujiformia</taxon>
        <taxon>Tenebrionidae</taxon>
        <taxon>Tenebrionidae incertae sedis</taxon>
        <taxon>Tribolium</taxon>
    </lineage>
</organism>
<feature type="transmembrane region" description="Helical" evidence="10">
    <location>
        <begin position="114"/>
        <end position="133"/>
    </location>
</feature>
<dbReference type="GO" id="GO:0005886">
    <property type="term" value="C:plasma membrane"/>
    <property type="evidence" value="ECO:0000318"/>
    <property type="project" value="GO_Central"/>
</dbReference>
<gene>
    <name evidence="11" type="primary">Or225</name>
    <name evidence="11" type="ORF">TcasGA2_TC030385</name>
</gene>
<feature type="transmembrane region" description="Helical" evidence="10">
    <location>
        <begin position="248"/>
        <end position="274"/>
    </location>
</feature>
<accession>D6WHM0</accession>